<dbReference type="EMBL" id="JAWHQM010000001">
    <property type="protein sequence ID" value="KAK5624676.1"/>
    <property type="molecule type" value="Genomic_DNA"/>
</dbReference>
<reference evidence="1 2" key="1">
    <citation type="submission" date="2023-10" db="EMBL/GenBank/DDBJ databases">
        <title>Draft genome sequence of Xylaria bambusicola isolate GMP-LS, the root and basal stem rot pathogen of sugarcane in Indonesia.</title>
        <authorList>
            <person name="Selvaraj P."/>
            <person name="Muralishankar V."/>
            <person name="Muruganantham S."/>
            <person name="Sp S."/>
            <person name="Haryani S."/>
            <person name="Lau K.J.X."/>
            <person name="Naqvi N.I."/>
        </authorList>
    </citation>
    <scope>NUCLEOTIDE SEQUENCE [LARGE SCALE GENOMIC DNA]</scope>
    <source>
        <strain evidence="1">GMP-LS</strain>
    </source>
</reference>
<evidence type="ECO:0000313" key="1">
    <source>
        <dbReference type="EMBL" id="KAK5624676.1"/>
    </source>
</evidence>
<gene>
    <name evidence="1" type="ORF">RRF57_000392</name>
</gene>
<protein>
    <submittedName>
        <fullName evidence="1">Uncharacterized protein</fullName>
    </submittedName>
</protein>
<accession>A0AAN7UFL3</accession>
<dbReference type="AlphaFoldDB" id="A0AAN7UFL3"/>
<sequence length="112" mass="12236">MRLIGGGWELPIYPVDSVAAVPAFLDTIRCQMCSPAVNIEPVSSANHLLPFCSDNVPLNERTVNILTDTTSDFKDLLDKLSTNTVFESDIALLLGDDADKLKSFWAGDYSVD</sequence>
<dbReference type="Proteomes" id="UP001305414">
    <property type="component" value="Unassembled WGS sequence"/>
</dbReference>
<keyword evidence="2" id="KW-1185">Reference proteome</keyword>
<name>A0AAN7UFL3_9PEZI</name>
<proteinExistence type="predicted"/>
<comment type="caution">
    <text evidence="1">The sequence shown here is derived from an EMBL/GenBank/DDBJ whole genome shotgun (WGS) entry which is preliminary data.</text>
</comment>
<evidence type="ECO:0000313" key="2">
    <source>
        <dbReference type="Proteomes" id="UP001305414"/>
    </source>
</evidence>
<organism evidence="1 2">
    <name type="scientific">Xylaria bambusicola</name>
    <dbReference type="NCBI Taxonomy" id="326684"/>
    <lineage>
        <taxon>Eukaryota</taxon>
        <taxon>Fungi</taxon>
        <taxon>Dikarya</taxon>
        <taxon>Ascomycota</taxon>
        <taxon>Pezizomycotina</taxon>
        <taxon>Sordariomycetes</taxon>
        <taxon>Xylariomycetidae</taxon>
        <taxon>Xylariales</taxon>
        <taxon>Xylariaceae</taxon>
        <taxon>Xylaria</taxon>
    </lineage>
</organism>